<feature type="domain" description="DUF7726" evidence="2">
    <location>
        <begin position="145"/>
        <end position="216"/>
    </location>
</feature>
<gene>
    <name evidence="3" type="ORF">HO173_005287</name>
</gene>
<dbReference type="Proteomes" id="UP000578531">
    <property type="component" value="Unassembled WGS sequence"/>
</dbReference>
<sequence>MTRIVASLKFLPTIQGIYSPRNLDESSSVSLSLPFPSSVVFSRFNHTLSAVPSTLSPLSSAYPLSRTASSTGSSLNGGTSASGAQPSIWQYGLILIGIDGSMPFSGSRSLPPAVVSPKTAPSKRPFSAIDSLSDSDNGYDSDDAPVTEDCDAIRRKINSLINSGEMKVTEFQRACDINSNSYGRFMKLKGPYAGNMNQTYKAAFHFFERRKRAGIKEPIKKKVKKDEESRKLDVSGVELKGENDESVPVYDTCDEVRRKIAAYLREPNVTQAGFLRELAKTLPDPSAKLQSKQLKDFQTKKGALEGQTSRIFYAAYVFFEKQRLQQGKPKSKKREENEKVWGLEGGIDTKRRRSNVWCLAGEKPYMDNYGTKAKAMFSHLVTPALALLIFTALALPTVDGLPVATLSESQLVSIAPKSFSCADASSQQECRTAAQAVGPISASFTTYGVTTPGEQAAILSTIAFESDDFQYQINHFPGTPGQGTRNMQSPAYNLKYAQSISALAPYLDKIQPSDVVAVLDLLIQYTNYDFGSAAWFLTSQCDQSVRDGLQSGSAVGFSAYIACIGATETSDRTAYYQRAVTALGVTTS</sequence>
<feature type="domain" description="DUF7726" evidence="2">
    <location>
        <begin position="247"/>
        <end position="328"/>
    </location>
</feature>
<comment type="caution">
    <text evidence="3">The sequence shown here is derived from an EMBL/GenBank/DDBJ whole genome shotgun (WGS) entry which is preliminary data.</text>
</comment>
<proteinExistence type="predicted"/>
<dbReference type="SUPFAM" id="SSF53955">
    <property type="entry name" value="Lysozyme-like"/>
    <property type="match status" value="1"/>
</dbReference>
<dbReference type="OrthoDB" id="2592504at2759"/>
<dbReference type="RefSeq" id="XP_037165845.1">
    <property type="nucleotide sequence ID" value="XM_037307205.1"/>
</dbReference>
<dbReference type="EMBL" id="JACCJC010000018">
    <property type="protein sequence ID" value="KAF6236506.1"/>
    <property type="molecule type" value="Genomic_DNA"/>
</dbReference>
<dbReference type="PANTHER" id="PTHR42339:SF1">
    <property type="entry name" value="HISTONE H1"/>
    <property type="match status" value="1"/>
</dbReference>
<dbReference type="AlphaFoldDB" id="A0A8H6L5Q3"/>
<dbReference type="GeneID" id="59286951"/>
<evidence type="ECO:0000256" key="1">
    <source>
        <dbReference type="SAM" id="MobiDB-lite"/>
    </source>
</evidence>
<dbReference type="InterPro" id="IPR023346">
    <property type="entry name" value="Lysozyme-like_dom_sf"/>
</dbReference>
<evidence type="ECO:0000259" key="2">
    <source>
        <dbReference type="Pfam" id="PF24852"/>
    </source>
</evidence>
<keyword evidence="4" id="KW-1185">Reference proteome</keyword>
<organism evidence="3 4">
    <name type="scientific">Letharia columbiana</name>
    <dbReference type="NCBI Taxonomy" id="112416"/>
    <lineage>
        <taxon>Eukaryota</taxon>
        <taxon>Fungi</taxon>
        <taxon>Dikarya</taxon>
        <taxon>Ascomycota</taxon>
        <taxon>Pezizomycotina</taxon>
        <taxon>Lecanoromycetes</taxon>
        <taxon>OSLEUM clade</taxon>
        <taxon>Lecanoromycetidae</taxon>
        <taxon>Lecanorales</taxon>
        <taxon>Lecanorineae</taxon>
        <taxon>Parmeliaceae</taxon>
        <taxon>Letharia</taxon>
    </lineage>
</organism>
<protein>
    <recommendedName>
        <fullName evidence="2">DUF7726 domain-containing protein</fullName>
    </recommendedName>
</protein>
<reference evidence="3 4" key="1">
    <citation type="journal article" date="2020" name="Genomics">
        <title>Complete, high-quality genomes from long-read metagenomic sequencing of two wolf lichen thalli reveals enigmatic genome architecture.</title>
        <authorList>
            <person name="McKenzie S.K."/>
            <person name="Walston R.F."/>
            <person name="Allen J.L."/>
        </authorList>
    </citation>
    <scope>NUCLEOTIDE SEQUENCE [LARGE SCALE GENOMIC DNA]</scope>
    <source>
        <strain evidence="3">WasteWater2</strain>
    </source>
</reference>
<feature type="compositionally biased region" description="Acidic residues" evidence="1">
    <location>
        <begin position="137"/>
        <end position="146"/>
    </location>
</feature>
<evidence type="ECO:0000313" key="4">
    <source>
        <dbReference type="Proteomes" id="UP000578531"/>
    </source>
</evidence>
<feature type="region of interest" description="Disordered" evidence="1">
    <location>
        <begin position="109"/>
        <end position="146"/>
    </location>
</feature>
<dbReference type="Pfam" id="PF24852">
    <property type="entry name" value="DUF7726"/>
    <property type="match status" value="2"/>
</dbReference>
<evidence type="ECO:0000313" key="3">
    <source>
        <dbReference type="EMBL" id="KAF6236506.1"/>
    </source>
</evidence>
<dbReference type="PANTHER" id="PTHR42339">
    <property type="entry name" value="HISTONE H1"/>
    <property type="match status" value="1"/>
</dbReference>
<name>A0A8H6L5Q3_9LECA</name>
<dbReference type="InterPro" id="IPR056143">
    <property type="entry name" value="DUF7726"/>
</dbReference>
<accession>A0A8H6L5Q3</accession>